<reference evidence="2" key="1">
    <citation type="submission" date="2019-07" db="EMBL/GenBank/DDBJ databases">
        <title>Chitinimonas sp. nov., isolated from Ny-Alesund, arctica soil.</title>
        <authorList>
            <person name="Xu Q."/>
            <person name="Peng F."/>
        </authorList>
    </citation>
    <scope>NUCLEOTIDE SEQUENCE [LARGE SCALE GENOMIC DNA]</scope>
    <source>
        <strain evidence="2">R3-44</strain>
    </source>
</reference>
<accession>A0A516SFK3</accession>
<evidence type="ECO:0000313" key="1">
    <source>
        <dbReference type="EMBL" id="QDQ26808.1"/>
    </source>
</evidence>
<gene>
    <name evidence="1" type="ORF">FNU76_10770</name>
</gene>
<dbReference type="KEGG" id="cari:FNU76_10770"/>
<keyword evidence="2" id="KW-1185">Reference proteome</keyword>
<name>A0A516SFK3_9NEIS</name>
<dbReference type="Proteomes" id="UP000317550">
    <property type="component" value="Chromosome"/>
</dbReference>
<proteinExistence type="predicted"/>
<evidence type="ECO:0000313" key="2">
    <source>
        <dbReference type="Proteomes" id="UP000317550"/>
    </source>
</evidence>
<dbReference type="EMBL" id="CP041730">
    <property type="protein sequence ID" value="QDQ26808.1"/>
    <property type="molecule type" value="Genomic_DNA"/>
</dbReference>
<sequence length="149" mass="16253">MFQGVGLFMLVWMANDWNDELYVQPWLSRLAMELSGEDKALVNLFAVLAAFQKSSARQFSGRCWSCLIEKKVIIMSAIASVQGYLSIPAAEARAEGSWFVARGSGNRYEVMQLVKSPCAGSSTRAMPASTANGTLSGNSFELITPSQNE</sequence>
<organism evidence="1 2">
    <name type="scientific">Chitinimonas arctica</name>
    <dbReference type="NCBI Taxonomy" id="2594795"/>
    <lineage>
        <taxon>Bacteria</taxon>
        <taxon>Pseudomonadati</taxon>
        <taxon>Pseudomonadota</taxon>
        <taxon>Betaproteobacteria</taxon>
        <taxon>Neisseriales</taxon>
        <taxon>Chitinibacteraceae</taxon>
        <taxon>Chitinimonas</taxon>
    </lineage>
</organism>
<dbReference type="RefSeq" id="WP_144278202.1">
    <property type="nucleotide sequence ID" value="NZ_CP041730.1"/>
</dbReference>
<dbReference type="AlphaFoldDB" id="A0A516SFK3"/>
<protein>
    <submittedName>
        <fullName evidence="1">Uncharacterized protein</fullName>
    </submittedName>
</protein>